<dbReference type="EMBL" id="MFQE01000024">
    <property type="protein sequence ID" value="OGH73478.1"/>
    <property type="molecule type" value="Genomic_DNA"/>
</dbReference>
<reference evidence="1 2" key="1">
    <citation type="journal article" date="2016" name="Nat. Commun.">
        <title>Thousands of microbial genomes shed light on interconnected biogeochemical processes in an aquifer system.</title>
        <authorList>
            <person name="Anantharaman K."/>
            <person name="Brown C.T."/>
            <person name="Hug L.A."/>
            <person name="Sharon I."/>
            <person name="Castelle C.J."/>
            <person name="Probst A.J."/>
            <person name="Thomas B.C."/>
            <person name="Singh A."/>
            <person name="Wilkins M.J."/>
            <person name="Karaoz U."/>
            <person name="Brodie E.L."/>
            <person name="Williams K.H."/>
            <person name="Hubbard S.S."/>
            <person name="Banfield J.F."/>
        </authorList>
    </citation>
    <scope>NUCLEOTIDE SEQUENCE [LARGE SCALE GENOMIC DNA]</scope>
</reference>
<evidence type="ECO:0000313" key="2">
    <source>
        <dbReference type="Proteomes" id="UP000177457"/>
    </source>
</evidence>
<evidence type="ECO:0000313" key="1">
    <source>
        <dbReference type="EMBL" id="OGH73478.1"/>
    </source>
</evidence>
<dbReference type="AlphaFoldDB" id="A0A1F6MPK8"/>
<gene>
    <name evidence="1" type="ORF">A3C90_03685</name>
</gene>
<sequence>METTMQLVGRLADDAQDIMRTEQVDMTCATERAIRDAGIKRGAAFRLSYGRVVAEIVRRRREQGNGLPGPREFAAMSPLQREAFRRGVQRVLCALDGEPITEVSAE</sequence>
<dbReference type="STRING" id="1798683.A3C90_03685"/>
<comment type="caution">
    <text evidence="1">The sequence shown here is derived from an EMBL/GenBank/DDBJ whole genome shotgun (WGS) entry which is preliminary data.</text>
</comment>
<organism evidence="1 2">
    <name type="scientific">Candidatus Magasanikbacteria bacterium RIFCSPHIGHO2_02_FULL_51_14</name>
    <dbReference type="NCBI Taxonomy" id="1798683"/>
    <lineage>
        <taxon>Bacteria</taxon>
        <taxon>Candidatus Magasanikiibacteriota</taxon>
    </lineage>
</organism>
<protein>
    <submittedName>
        <fullName evidence="1">Uncharacterized protein</fullName>
    </submittedName>
</protein>
<name>A0A1F6MPK8_9BACT</name>
<proteinExistence type="predicted"/>
<accession>A0A1F6MPK8</accession>
<dbReference type="Proteomes" id="UP000177457">
    <property type="component" value="Unassembled WGS sequence"/>
</dbReference>